<comment type="caution">
    <text evidence="1">The sequence shown here is derived from an EMBL/GenBank/DDBJ whole genome shotgun (WGS) entry which is preliminary data.</text>
</comment>
<dbReference type="AlphaFoldDB" id="A0A699IM45"/>
<gene>
    <name evidence="1" type="ORF">Tci_523228</name>
</gene>
<organism evidence="1">
    <name type="scientific">Tanacetum cinerariifolium</name>
    <name type="common">Dalmatian daisy</name>
    <name type="synonym">Chrysanthemum cinerariifolium</name>
    <dbReference type="NCBI Taxonomy" id="118510"/>
    <lineage>
        <taxon>Eukaryota</taxon>
        <taxon>Viridiplantae</taxon>
        <taxon>Streptophyta</taxon>
        <taxon>Embryophyta</taxon>
        <taxon>Tracheophyta</taxon>
        <taxon>Spermatophyta</taxon>
        <taxon>Magnoliopsida</taxon>
        <taxon>eudicotyledons</taxon>
        <taxon>Gunneridae</taxon>
        <taxon>Pentapetalae</taxon>
        <taxon>asterids</taxon>
        <taxon>campanulids</taxon>
        <taxon>Asterales</taxon>
        <taxon>Asteraceae</taxon>
        <taxon>Asteroideae</taxon>
        <taxon>Anthemideae</taxon>
        <taxon>Anthemidinae</taxon>
        <taxon>Tanacetum</taxon>
    </lineage>
</organism>
<protein>
    <recommendedName>
        <fullName evidence="2">Integrase, catalytic region, zinc finger, CCHC-type, peptidase aspartic, catalytic</fullName>
    </recommendedName>
</protein>
<reference evidence="1" key="1">
    <citation type="journal article" date="2019" name="Sci. Rep.">
        <title>Draft genome of Tanacetum cinerariifolium, the natural source of mosquito coil.</title>
        <authorList>
            <person name="Yamashiro T."/>
            <person name="Shiraishi A."/>
            <person name="Satake H."/>
            <person name="Nakayama K."/>
        </authorList>
    </citation>
    <scope>NUCLEOTIDE SEQUENCE</scope>
</reference>
<evidence type="ECO:0000313" key="1">
    <source>
        <dbReference type="EMBL" id="GEZ51255.1"/>
    </source>
</evidence>
<accession>A0A699IM45</accession>
<sequence length="319" mass="36192">MTESNGQVHDKKYAELTGQEKIQDDCDVQALNIVFQGLPPDVYALISHCQSAKDIWDRVELLMQGTKLSYQERECKLYNEFDKLLPSRQVQVNTKFLNALQPEWRKFVTDVKLEKNMYNTNFDQLYAYYPQQLSSMYQTTHSSQPYLPTYEAPYHSQHYQHAYQPQISHPTPSVPQNAYHSSIMSPQPQTEFSQLDSGLAVPVFLPGDDPIDCLNKALAFVSTVVASRFPSTNKQLRTSSNLRNQATIQDGREKMLLVQAHESDQVLVEEQLAFLADPGIPDGQAVQITIPQNFAFQTDDLDAYDSDCDDISCKSGSYG</sequence>
<evidence type="ECO:0008006" key="2">
    <source>
        <dbReference type="Google" id="ProtNLM"/>
    </source>
</evidence>
<proteinExistence type="predicted"/>
<name>A0A699IM45_TANCI</name>
<dbReference type="EMBL" id="BKCJ010288019">
    <property type="protein sequence ID" value="GEZ51255.1"/>
    <property type="molecule type" value="Genomic_DNA"/>
</dbReference>